<dbReference type="SMART" id="SM00256">
    <property type="entry name" value="FBOX"/>
    <property type="match status" value="1"/>
</dbReference>
<dbReference type="InterPro" id="IPR001810">
    <property type="entry name" value="F-box_dom"/>
</dbReference>
<organism evidence="2 3">
    <name type="scientific">Colletotrichum asianum</name>
    <dbReference type="NCBI Taxonomy" id="702518"/>
    <lineage>
        <taxon>Eukaryota</taxon>
        <taxon>Fungi</taxon>
        <taxon>Dikarya</taxon>
        <taxon>Ascomycota</taxon>
        <taxon>Pezizomycotina</taxon>
        <taxon>Sordariomycetes</taxon>
        <taxon>Hypocreomycetidae</taxon>
        <taxon>Glomerellales</taxon>
        <taxon>Glomerellaceae</taxon>
        <taxon>Colletotrichum</taxon>
        <taxon>Colletotrichum gloeosporioides species complex</taxon>
    </lineage>
</organism>
<sequence length="335" mass="38276">MESITRQKPLFPGLSILDVPNDIFLCIFDSLDLHDLFILSQTHPRFRNLIKKSVSEWIADVCSLPSNDRLRFWTGLGYTLPDHYVCEGCCRLHRHGIPHQDLGSVFQPQNSGTRHERPTYNPNMIFRGKIDPHVYRHADIQIALKCHMRGLFENQLYKRVMELRRDRFQPGYLYTGNLWSWKSIPKIVSGRFLVAREVKIDAGVGGALLSLHNSIRDRSLLGHATVVQLILLSPSRETCIAFEFGATTGLTEPRWISAGGCMFSVRQIMTPVVQPYTTTLVRCEECMKEDTRMLKAVFRVGLGFQERTACVKLLNQSFRHCASAGMIIRDVVISR</sequence>
<dbReference type="EMBL" id="WOWK01000018">
    <property type="protein sequence ID" value="KAF0328228.1"/>
    <property type="molecule type" value="Genomic_DNA"/>
</dbReference>
<accession>A0A8H3WHQ7</accession>
<evidence type="ECO:0000259" key="1">
    <source>
        <dbReference type="PROSITE" id="PS50181"/>
    </source>
</evidence>
<feature type="domain" description="F-box" evidence="1">
    <location>
        <begin position="13"/>
        <end position="60"/>
    </location>
</feature>
<evidence type="ECO:0000313" key="3">
    <source>
        <dbReference type="Proteomes" id="UP000434172"/>
    </source>
</evidence>
<name>A0A8H3WHQ7_9PEZI</name>
<dbReference type="AlphaFoldDB" id="A0A8H3WHQ7"/>
<dbReference type="InterPro" id="IPR036047">
    <property type="entry name" value="F-box-like_dom_sf"/>
</dbReference>
<comment type="caution">
    <text evidence="2">The sequence shown here is derived from an EMBL/GenBank/DDBJ whole genome shotgun (WGS) entry which is preliminary data.</text>
</comment>
<keyword evidence="3" id="KW-1185">Reference proteome</keyword>
<dbReference type="OrthoDB" id="4879927at2759"/>
<dbReference type="PROSITE" id="PS50181">
    <property type="entry name" value="FBOX"/>
    <property type="match status" value="1"/>
</dbReference>
<dbReference type="Pfam" id="PF00646">
    <property type="entry name" value="F-box"/>
    <property type="match status" value="1"/>
</dbReference>
<gene>
    <name evidence="2" type="ORF">GQ607_004380</name>
</gene>
<protein>
    <recommendedName>
        <fullName evidence="1">F-box domain-containing protein</fullName>
    </recommendedName>
</protein>
<dbReference type="Proteomes" id="UP000434172">
    <property type="component" value="Unassembled WGS sequence"/>
</dbReference>
<evidence type="ECO:0000313" key="2">
    <source>
        <dbReference type="EMBL" id="KAF0328228.1"/>
    </source>
</evidence>
<dbReference type="SUPFAM" id="SSF81383">
    <property type="entry name" value="F-box domain"/>
    <property type="match status" value="1"/>
</dbReference>
<proteinExistence type="predicted"/>
<reference evidence="2 3" key="1">
    <citation type="submission" date="2019-12" db="EMBL/GenBank/DDBJ databases">
        <title>A genome sequence resource for the geographically widespread anthracnose pathogen Colletotrichum asianum.</title>
        <authorList>
            <person name="Meng Y."/>
        </authorList>
    </citation>
    <scope>NUCLEOTIDE SEQUENCE [LARGE SCALE GENOMIC DNA]</scope>
    <source>
        <strain evidence="2 3">ICMP 18580</strain>
    </source>
</reference>